<protein>
    <submittedName>
        <fullName evidence="1">Uncharacterized protein</fullName>
    </submittedName>
</protein>
<comment type="caution">
    <text evidence="1">The sequence shown here is derived from an EMBL/GenBank/DDBJ whole genome shotgun (WGS) entry which is preliminary data.</text>
</comment>
<sequence>MANVQTFPRAEPNTCKPGTCFMGTDGPADHEFPGVAAHAIYRSQWPGRGSSDPRLAAGLRIFDASWTQGYIMTMHVVVLVHVQGPTMMYLWAHRHEGKQDPTEWMHSRYTSAVSRTSQNFDINHTAHSQIIGPPRERCPERWEYCAVVDLWGRSYATQAENGVWVKVVTLAVVIKFKPYISVLIMTYNPHEPELTGEACTTETTRCRRINGESQESRIYVTTRYQVQIYHGSQFINGKQFRVENDSVSEDGGVTSVPVGENWVQSRAVISQDTAGRQVYQLGLALIHFLA</sequence>
<dbReference type="EMBL" id="MU266465">
    <property type="protein sequence ID" value="KAH7923022.1"/>
    <property type="molecule type" value="Genomic_DNA"/>
</dbReference>
<gene>
    <name evidence="1" type="ORF">BV22DRAFT_1048487</name>
</gene>
<organism evidence="1 2">
    <name type="scientific">Leucogyrophana mollusca</name>
    <dbReference type="NCBI Taxonomy" id="85980"/>
    <lineage>
        <taxon>Eukaryota</taxon>
        <taxon>Fungi</taxon>
        <taxon>Dikarya</taxon>
        <taxon>Basidiomycota</taxon>
        <taxon>Agaricomycotina</taxon>
        <taxon>Agaricomycetes</taxon>
        <taxon>Agaricomycetidae</taxon>
        <taxon>Boletales</taxon>
        <taxon>Boletales incertae sedis</taxon>
        <taxon>Leucogyrophana</taxon>
    </lineage>
</organism>
<name>A0ACB8BC59_9AGAM</name>
<reference evidence="1" key="1">
    <citation type="journal article" date="2021" name="New Phytol.">
        <title>Evolutionary innovations through gain and loss of genes in the ectomycorrhizal Boletales.</title>
        <authorList>
            <person name="Wu G."/>
            <person name="Miyauchi S."/>
            <person name="Morin E."/>
            <person name="Kuo A."/>
            <person name="Drula E."/>
            <person name="Varga T."/>
            <person name="Kohler A."/>
            <person name="Feng B."/>
            <person name="Cao Y."/>
            <person name="Lipzen A."/>
            <person name="Daum C."/>
            <person name="Hundley H."/>
            <person name="Pangilinan J."/>
            <person name="Johnson J."/>
            <person name="Barry K."/>
            <person name="LaButti K."/>
            <person name="Ng V."/>
            <person name="Ahrendt S."/>
            <person name="Min B."/>
            <person name="Choi I.G."/>
            <person name="Park H."/>
            <person name="Plett J.M."/>
            <person name="Magnuson J."/>
            <person name="Spatafora J.W."/>
            <person name="Nagy L.G."/>
            <person name="Henrissat B."/>
            <person name="Grigoriev I.V."/>
            <person name="Yang Z.L."/>
            <person name="Xu J."/>
            <person name="Martin F.M."/>
        </authorList>
    </citation>
    <scope>NUCLEOTIDE SEQUENCE</scope>
    <source>
        <strain evidence="1">KUC20120723A-06</strain>
    </source>
</reference>
<proteinExistence type="predicted"/>
<dbReference type="Proteomes" id="UP000790709">
    <property type="component" value="Unassembled WGS sequence"/>
</dbReference>
<evidence type="ECO:0000313" key="2">
    <source>
        <dbReference type="Proteomes" id="UP000790709"/>
    </source>
</evidence>
<evidence type="ECO:0000313" key="1">
    <source>
        <dbReference type="EMBL" id="KAH7923022.1"/>
    </source>
</evidence>
<keyword evidence="2" id="KW-1185">Reference proteome</keyword>
<accession>A0ACB8BC59</accession>